<gene>
    <name evidence="2" type="ORF">QPK24_01990</name>
</gene>
<evidence type="ECO:0000259" key="1">
    <source>
        <dbReference type="Pfam" id="PF12645"/>
    </source>
</evidence>
<dbReference type="RefSeq" id="WP_285745726.1">
    <property type="nucleotide sequence ID" value="NZ_CP127162.1"/>
</dbReference>
<dbReference type="EMBL" id="CP127162">
    <property type="protein sequence ID" value="WIV19546.1"/>
    <property type="molecule type" value="Genomic_DNA"/>
</dbReference>
<keyword evidence="3" id="KW-1185">Reference proteome</keyword>
<evidence type="ECO:0000313" key="2">
    <source>
        <dbReference type="EMBL" id="WIV19546.1"/>
    </source>
</evidence>
<organism evidence="2 3">
    <name type="scientific">Paenibacillus polygoni</name>
    <dbReference type="NCBI Taxonomy" id="3050112"/>
    <lineage>
        <taxon>Bacteria</taxon>
        <taxon>Bacillati</taxon>
        <taxon>Bacillota</taxon>
        <taxon>Bacilli</taxon>
        <taxon>Bacillales</taxon>
        <taxon>Paenibacillaceae</taxon>
        <taxon>Paenibacillus</taxon>
    </lineage>
</organism>
<proteinExistence type="predicted"/>
<feature type="domain" description="Helix-turn-helix conjugative transposon-like" evidence="1">
    <location>
        <begin position="18"/>
        <end position="68"/>
    </location>
</feature>
<dbReference type="Pfam" id="PF12645">
    <property type="entry name" value="HTH_16"/>
    <property type="match status" value="1"/>
</dbReference>
<evidence type="ECO:0000313" key="3">
    <source>
        <dbReference type="Proteomes" id="UP001236415"/>
    </source>
</evidence>
<protein>
    <submittedName>
        <fullName evidence="2">Helix-turn-helix domain-containing protein</fullName>
    </submittedName>
</protein>
<accession>A0ABY8X4Y8</accession>
<reference evidence="2 3" key="1">
    <citation type="submission" date="2023-06" db="EMBL/GenBank/DDBJ databases">
        <title>Paenibacillus polygonum sp. nov., an endophytic bacterium, isolated from Polygonum lapathifolium L. in Nanji Wetland National Nature Reserve, South of Poyang Lake, Jiangxi Province, China.</title>
        <authorList>
            <person name="Yu Z."/>
        </authorList>
    </citation>
    <scope>NUCLEOTIDE SEQUENCE [LARGE SCALE GENOMIC DNA]</scope>
    <source>
        <strain evidence="2 3">C31</strain>
    </source>
</reference>
<sequence>MEKKNNPESIGENEFLRLVYEVQQGDPAAMEKLLDMFESDMRLLSKYIPMPEEDALQSMKLEFITLIKNKVLDQKGSSDEEE</sequence>
<dbReference type="InterPro" id="IPR024760">
    <property type="entry name" value="HTH_dom_conjug_TS-like"/>
</dbReference>
<name>A0ABY8X4Y8_9BACL</name>
<dbReference type="Proteomes" id="UP001236415">
    <property type="component" value="Chromosome"/>
</dbReference>